<organism evidence="1 2">
    <name type="scientific">Hyphobacterium marinum</name>
    <dbReference type="NCBI Taxonomy" id="3116574"/>
    <lineage>
        <taxon>Bacteria</taxon>
        <taxon>Pseudomonadati</taxon>
        <taxon>Pseudomonadota</taxon>
        <taxon>Alphaproteobacteria</taxon>
        <taxon>Maricaulales</taxon>
        <taxon>Maricaulaceae</taxon>
        <taxon>Hyphobacterium</taxon>
    </lineage>
</organism>
<name>A0ABU7LY20_9PROT</name>
<accession>A0ABU7LY20</accession>
<dbReference type="RefSeq" id="WP_330195999.1">
    <property type="nucleotide sequence ID" value="NZ_JAZDRO010000002.1"/>
</dbReference>
<gene>
    <name evidence="1" type="ORF">V0U35_07170</name>
</gene>
<sequence length="430" mass="48269">MTRRKTIAILYHARGTYPLRTAVETHLHAWLRHSRHHTAHVNAALCDPVAALNALDPDVVVIHTSFCGLRWNRSEFSRLEPAFDRIGRMRALKIALPQDEYYLVNALRSMLSRMQAGVILSCAEPENWARLYGGLVDTAQFRTVLTGYLDERVVEKARLWGKPLKDRDIFVSYRAWDTGFWLGEHGAHKVRVGEAMRSALEHRNIPSNISMIASDTIAGERWLKFLGNSRATIGVEGGASLIDADGSIKACVDGFIDENPDATLEDVRTACFPEGEGDFKLACLSPRHLEAIATGTAQALVRGQYNGILEAGRHYVAIEPDYSNLDSVIDTLKDDAAISEMIDAARRDIVESGRYTYRAFVGEIDTAYVDPLPDPDSSRGFARLKAAIRDWINWRIIQGECFYLEHPGLFRPFAWLLRPIYCRLVPSSRA</sequence>
<reference evidence="1 2" key="1">
    <citation type="submission" date="2024-01" db="EMBL/GenBank/DDBJ databases">
        <title>Hyphobacterium bacterium isolated from marine sediment.</title>
        <authorList>
            <person name="Zhao S."/>
        </authorList>
    </citation>
    <scope>NUCLEOTIDE SEQUENCE [LARGE SCALE GENOMIC DNA]</scope>
    <source>
        <strain evidence="1 2">Y60-23</strain>
    </source>
</reference>
<comment type="caution">
    <text evidence="1">The sequence shown here is derived from an EMBL/GenBank/DDBJ whole genome shotgun (WGS) entry which is preliminary data.</text>
</comment>
<evidence type="ECO:0000313" key="1">
    <source>
        <dbReference type="EMBL" id="MEE2566459.1"/>
    </source>
</evidence>
<proteinExistence type="predicted"/>
<protein>
    <submittedName>
        <fullName evidence="1">Uncharacterized protein</fullName>
    </submittedName>
</protein>
<dbReference type="Proteomes" id="UP001310692">
    <property type="component" value="Unassembled WGS sequence"/>
</dbReference>
<dbReference type="EMBL" id="JAZDRO010000002">
    <property type="protein sequence ID" value="MEE2566459.1"/>
    <property type="molecule type" value="Genomic_DNA"/>
</dbReference>
<keyword evidence="2" id="KW-1185">Reference proteome</keyword>
<evidence type="ECO:0000313" key="2">
    <source>
        <dbReference type="Proteomes" id="UP001310692"/>
    </source>
</evidence>